<evidence type="ECO:0000313" key="3">
    <source>
        <dbReference type="Proteomes" id="UP001230207"/>
    </source>
</evidence>
<dbReference type="RefSeq" id="WP_307236095.1">
    <property type="nucleotide sequence ID" value="NZ_JAUSVF010000003.1"/>
</dbReference>
<feature type="region of interest" description="Disordered" evidence="1">
    <location>
        <begin position="82"/>
        <end position="107"/>
    </location>
</feature>
<evidence type="ECO:0000256" key="1">
    <source>
        <dbReference type="SAM" id="MobiDB-lite"/>
    </source>
</evidence>
<comment type="caution">
    <text evidence="2">The sequence shown here is derived from an EMBL/GenBank/DDBJ whole genome shotgun (WGS) entry which is preliminary data.</text>
</comment>
<reference evidence="2 3" key="1">
    <citation type="submission" date="2023-07" db="EMBL/GenBank/DDBJ databases">
        <title>Genomic Encyclopedia of Type Strains, Phase IV (KMG-IV): sequencing the most valuable type-strain genomes for metagenomic binning, comparative biology and taxonomic classification.</title>
        <authorList>
            <person name="Goeker M."/>
        </authorList>
    </citation>
    <scope>NUCLEOTIDE SEQUENCE [LARGE SCALE GENOMIC DNA]</scope>
    <source>
        <strain evidence="2 3">DSM 1112</strain>
    </source>
</reference>
<accession>A0ABU0BZ29</accession>
<sequence>MIEAANTNRPFQGNALAAVLRDLAQINAIALSIKYDLAPLSENDKALGMQPLAPTQISSELEHIAAIVTRIVLEHLKAESNVATGNSPPWPATPVLMTTDNKTMGCT</sequence>
<gene>
    <name evidence="2" type="ORF">QO002_005722</name>
</gene>
<protein>
    <submittedName>
        <fullName evidence="2">Uncharacterized protein</fullName>
    </submittedName>
</protein>
<proteinExistence type="predicted"/>
<dbReference type="Proteomes" id="UP001230207">
    <property type="component" value="Unassembled WGS sequence"/>
</dbReference>
<keyword evidence="3" id="KW-1185">Reference proteome</keyword>
<feature type="compositionally biased region" description="Polar residues" evidence="1">
    <location>
        <begin position="96"/>
        <end position="107"/>
    </location>
</feature>
<evidence type="ECO:0000313" key="2">
    <source>
        <dbReference type="EMBL" id="MDQ0323516.1"/>
    </source>
</evidence>
<organism evidence="2 3">
    <name type="scientific">Pararhizobium capsulatum DSM 1112</name>
    <dbReference type="NCBI Taxonomy" id="1121113"/>
    <lineage>
        <taxon>Bacteria</taxon>
        <taxon>Pseudomonadati</taxon>
        <taxon>Pseudomonadota</taxon>
        <taxon>Alphaproteobacteria</taxon>
        <taxon>Hyphomicrobiales</taxon>
        <taxon>Rhizobiaceae</taxon>
        <taxon>Rhizobium/Agrobacterium group</taxon>
        <taxon>Pararhizobium</taxon>
    </lineage>
</organism>
<name>A0ABU0BZ29_9HYPH</name>
<dbReference type="EMBL" id="JAUSVF010000003">
    <property type="protein sequence ID" value="MDQ0323516.1"/>
    <property type="molecule type" value="Genomic_DNA"/>
</dbReference>